<feature type="transmembrane region" description="Helical" evidence="2">
    <location>
        <begin position="955"/>
        <end position="973"/>
    </location>
</feature>
<feature type="transmembrane region" description="Helical" evidence="2">
    <location>
        <begin position="719"/>
        <end position="741"/>
    </location>
</feature>
<feature type="compositionally biased region" description="Basic residues" evidence="1">
    <location>
        <begin position="272"/>
        <end position="293"/>
    </location>
</feature>
<feature type="transmembrane region" description="Helical" evidence="2">
    <location>
        <begin position="747"/>
        <end position="766"/>
    </location>
</feature>
<comment type="caution">
    <text evidence="3">The sequence shown here is derived from an EMBL/GenBank/DDBJ whole genome shotgun (WGS) entry which is preliminary data.</text>
</comment>
<proteinExistence type="predicted"/>
<feature type="transmembrane region" description="Helical" evidence="2">
    <location>
        <begin position="893"/>
        <end position="916"/>
    </location>
</feature>
<keyword evidence="2" id="KW-0812">Transmembrane</keyword>
<dbReference type="PANTHER" id="PTHR36844:SF1">
    <property type="entry name" value="PROTEASE PRSW"/>
    <property type="match status" value="1"/>
</dbReference>
<dbReference type="PANTHER" id="PTHR36844">
    <property type="entry name" value="PROTEASE PRSW"/>
    <property type="match status" value="1"/>
</dbReference>
<protein>
    <submittedName>
        <fullName evidence="3">Uncharacterized protein</fullName>
    </submittedName>
</protein>
<evidence type="ECO:0000256" key="1">
    <source>
        <dbReference type="SAM" id="MobiDB-lite"/>
    </source>
</evidence>
<keyword evidence="2" id="KW-1133">Transmembrane helix</keyword>
<feature type="region of interest" description="Disordered" evidence="1">
    <location>
        <begin position="222"/>
        <end position="245"/>
    </location>
</feature>
<feature type="compositionally biased region" description="Low complexity" evidence="1">
    <location>
        <begin position="323"/>
        <end position="336"/>
    </location>
</feature>
<keyword evidence="2" id="KW-0472">Membrane</keyword>
<feature type="region of interest" description="Disordered" evidence="1">
    <location>
        <begin position="135"/>
        <end position="154"/>
    </location>
</feature>
<reference evidence="3 4" key="1">
    <citation type="submission" date="2024-02" db="EMBL/GenBank/DDBJ databases">
        <authorList>
            <person name="Chen Y."/>
            <person name="Shah S."/>
            <person name="Dougan E. K."/>
            <person name="Thang M."/>
            <person name="Chan C."/>
        </authorList>
    </citation>
    <scope>NUCLEOTIDE SEQUENCE [LARGE SCALE GENOMIC DNA]</scope>
</reference>
<evidence type="ECO:0000313" key="4">
    <source>
        <dbReference type="Proteomes" id="UP001642484"/>
    </source>
</evidence>
<feature type="region of interest" description="Disordered" evidence="1">
    <location>
        <begin position="261"/>
        <end position="310"/>
    </location>
</feature>
<sequence>MGNGGSELERPRDIGVPEGGVSEEELHQFLRGLLQNEKALADVCGSLCDEAFVPAESLQPLTQQLIDRLRCRDPQTLERIGEVYSSFAERPGLTPLEFQGYVACVLTQILRPLDARNEPRNEPPRARPFAATLQAEAPAEAPPPAEAPEAPEELSELQRLAKELDSLNASLTEHQKEPLPAPMDLEKAPAPTEVKAETAHEVEQKDEMAHLLANLDDLNSSLQPLRRRASPTRDDTAAAEHMAPGCAAEARRTALAPEKYVQGPHAHPQPGHPHHHQPGHPHHLQPGHPHHPQPAHPHYPQHPSSPPRDVAHSLEHVFPVAPQAQQAQQGMMAQTAQHRHAGRSPLGPAEAFDAGNTYARALRGGAGAAARGAGLERRMEVPEEGPMMPEAGLTMEGPPMGAAIPGPMPAALAAAMPVANAVNSRLQGAGKGIAYSWQAFAETMDSIFAGDASSHAAGPEPEVALPEVALPAPAPMPAPEDVPLIFRQPTVEEVREVLEQEGLLAYVATAAGSFCPKKLCLDSSYLYILEPDSSIPAVFFGMQGFCLDDLQRVVLNEAHLDSSSKPLLSLEFEEGFLPVRLGSATVLRGLVGVLCHGRHVQILEPTNLRSIYVTIRARRPRAAMGLSVSPDASLQRSLSDQQLGKVGVVHSVLVRPPETCQPHQVFQVFPGDQPLLLKLPAAWRPGVTITAFYEADSNGILQPALQIDHAEVSFCTRSCLFWGGAVLLVLSFFTFLCIFPYVLLPPLGLALLSVVPIMVFALFVQLRFASSVRICQMVISFFEAIAWFLPLVAIILIIYFPVGWQDWVANCNEAIAEDGAAINAECLGKRAIQAYLMTAFLEELLKFLCVRRLLWLPFVCDPWALSCYGGAAGLGFAAVENAIYVGGGNLMVALLRAGTAVPNHLMYGLLHGAFLSRLRFSRRSSCSSYLLSPFLPMLLHGSHNFSIALCQYLDLAVGLSVMACVALAAVVILRRAMQDLGPQVDVHELIDAKILEAPVCCLCCQGQCGWAKECPLGAVCSAQLDGQLLPEELVLVRGVGAGTYELAGDGWVSSASHVRGTGRKVYFETLVGPETNNFRVGIRCSSPSGSEETWTLGPEGLWHQERLLDARPVPKQCTIGCVLELDDAKASQLSFLVDGQPWSIPELPTSAGSTFAAEWRVQGRLLLRLARFEQMESEEVQAFQVAATGRSSTALVGQVVGVLLEE</sequence>
<feature type="region of interest" description="Disordered" evidence="1">
    <location>
        <begin position="323"/>
        <end position="351"/>
    </location>
</feature>
<dbReference type="Pfam" id="PF13367">
    <property type="entry name" value="PrsW-protease"/>
    <property type="match status" value="1"/>
</dbReference>
<organism evidence="3 4">
    <name type="scientific">Durusdinium trenchii</name>
    <dbReference type="NCBI Taxonomy" id="1381693"/>
    <lineage>
        <taxon>Eukaryota</taxon>
        <taxon>Sar</taxon>
        <taxon>Alveolata</taxon>
        <taxon>Dinophyceae</taxon>
        <taxon>Suessiales</taxon>
        <taxon>Symbiodiniaceae</taxon>
        <taxon>Durusdinium</taxon>
    </lineage>
</organism>
<feature type="transmembrane region" description="Helical" evidence="2">
    <location>
        <begin position="778"/>
        <end position="800"/>
    </location>
</feature>
<accession>A0ABP0IXB8</accession>
<keyword evidence="4" id="KW-1185">Reference proteome</keyword>
<gene>
    <name evidence="3" type="ORF">CCMP2556_LOCUS8554</name>
</gene>
<dbReference type="InterPro" id="IPR026898">
    <property type="entry name" value="PrsW"/>
</dbReference>
<evidence type="ECO:0000313" key="3">
    <source>
        <dbReference type="EMBL" id="CAK9006746.1"/>
    </source>
</evidence>
<feature type="region of interest" description="Disordered" evidence="1">
    <location>
        <begin position="173"/>
        <end position="203"/>
    </location>
</feature>
<dbReference type="Proteomes" id="UP001642484">
    <property type="component" value="Unassembled WGS sequence"/>
</dbReference>
<name>A0ABP0IXB8_9DINO</name>
<feature type="compositionally biased region" description="Basic and acidic residues" evidence="1">
    <location>
        <begin position="194"/>
        <end position="203"/>
    </location>
</feature>
<dbReference type="EMBL" id="CAXAMN010003891">
    <property type="protein sequence ID" value="CAK9006746.1"/>
    <property type="molecule type" value="Genomic_DNA"/>
</dbReference>
<evidence type="ECO:0000256" key="2">
    <source>
        <dbReference type="SAM" id="Phobius"/>
    </source>
</evidence>